<reference evidence="1 2" key="1">
    <citation type="submission" date="2018-06" db="EMBL/GenBank/DDBJ databases">
        <title>Genomic Encyclopedia of Archaeal and Bacterial Type Strains, Phase II (KMG-II): from individual species to whole genera.</title>
        <authorList>
            <person name="Goeker M."/>
        </authorList>
    </citation>
    <scope>NUCLEOTIDE SEQUENCE [LARGE SCALE GENOMIC DNA]</scope>
    <source>
        <strain evidence="1 2">DSM 6779</strain>
    </source>
</reference>
<dbReference type="GO" id="GO:0016791">
    <property type="term" value="F:phosphatase activity"/>
    <property type="evidence" value="ECO:0007669"/>
    <property type="project" value="TreeGrafter"/>
</dbReference>
<dbReference type="PANTHER" id="PTHR10000:SF8">
    <property type="entry name" value="HAD SUPERFAMILY HYDROLASE-LIKE, TYPE 3"/>
    <property type="match status" value="1"/>
</dbReference>
<proteinExistence type="predicted"/>
<dbReference type="PANTHER" id="PTHR10000">
    <property type="entry name" value="PHOSPHOSERINE PHOSPHATASE"/>
    <property type="match status" value="1"/>
</dbReference>
<keyword evidence="2" id="KW-1185">Reference proteome</keyword>
<name>A0A2W7NKH8_9BACT</name>
<dbReference type="AlphaFoldDB" id="A0A2W7NKH8"/>
<dbReference type="Proteomes" id="UP000249239">
    <property type="component" value="Unassembled WGS sequence"/>
</dbReference>
<dbReference type="GO" id="GO:0005829">
    <property type="term" value="C:cytosol"/>
    <property type="evidence" value="ECO:0007669"/>
    <property type="project" value="TreeGrafter"/>
</dbReference>
<dbReference type="Pfam" id="PF08282">
    <property type="entry name" value="Hydrolase_3"/>
    <property type="match status" value="1"/>
</dbReference>
<dbReference type="InterPro" id="IPR036412">
    <property type="entry name" value="HAD-like_sf"/>
</dbReference>
<dbReference type="SUPFAM" id="SSF56784">
    <property type="entry name" value="HAD-like"/>
    <property type="match status" value="1"/>
</dbReference>
<dbReference type="NCBIfam" id="TIGR01484">
    <property type="entry name" value="HAD-SF-IIB"/>
    <property type="match status" value="1"/>
</dbReference>
<comment type="caution">
    <text evidence="1">The sequence shown here is derived from an EMBL/GenBank/DDBJ whole genome shotgun (WGS) entry which is preliminary data.</text>
</comment>
<dbReference type="InterPro" id="IPR023214">
    <property type="entry name" value="HAD_sf"/>
</dbReference>
<dbReference type="InterPro" id="IPR006379">
    <property type="entry name" value="HAD-SF_hydro_IIB"/>
</dbReference>
<organism evidence="1 2">
    <name type="scientific">Breznakibacter xylanolyticus</name>
    <dbReference type="NCBI Taxonomy" id="990"/>
    <lineage>
        <taxon>Bacteria</taxon>
        <taxon>Pseudomonadati</taxon>
        <taxon>Bacteroidota</taxon>
        <taxon>Bacteroidia</taxon>
        <taxon>Marinilabiliales</taxon>
        <taxon>Marinilabiliaceae</taxon>
        <taxon>Breznakibacter</taxon>
    </lineage>
</organism>
<sequence length="275" mass="31230">MKSVKPHIKAIASDLDGTLLPYHGQFNTADIETLTRLGQSGVVRIIATGRSLWSAQKVISPDFPIDYLVFSSGAGILNWKTQQLIENYCIPFEDVHRTTTLFKRHNLAFTLHHRSPDNHRFYYHQGSSPHPNLAAYLEHYHPNGQPLMEPVPHDAYSQLLAFMPNWEQFDTISRQVTNMKTIRATSPIDDASIWLECFHPQVSKAHGVNLICKHHQISEHDVAAIGNDYNDMDLLSTFRHSAVVANAPQELRNMFHSVRPVNEAGFTDFMSQFTS</sequence>
<gene>
    <name evidence="1" type="ORF">LX69_00990</name>
</gene>
<dbReference type="RefSeq" id="WP_111444704.1">
    <property type="nucleotide sequence ID" value="NZ_QKZK01000006.1"/>
</dbReference>
<dbReference type="OrthoDB" id="9814970at2"/>
<evidence type="ECO:0008006" key="3">
    <source>
        <dbReference type="Google" id="ProtNLM"/>
    </source>
</evidence>
<accession>A0A2W7NKH8</accession>
<dbReference type="Gene3D" id="3.30.1240.10">
    <property type="match status" value="1"/>
</dbReference>
<protein>
    <recommendedName>
        <fullName evidence="3">HAD family phosphatase</fullName>
    </recommendedName>
</protein>
<evidence type="ECO:0000313" key="1">
    <source>
        <dbReference type="EMBL" id="PZX18597.1"/>
    </source>
</evidence>
<dbReference type="GO" id="GO:0000287">
    <property type="term" value="F:magnesium ion binding"/>
    <property type="evidence" value="ECO:0007669"/>
    <property type="project" value="TreeGrafter"/>
</dbReference>
<evidence type="ECO:0000313" key="2">
    <source>
        <dbReference type="Proteomes" id="UP000249239"/>
    </source>
</evidence>
<dbReference type="EMBL" id="QKZK01000006">
    <property type="protein sequence ID" value="PZX18597.1"/>
    <property type="molecule type" value="Genomic_DNA"/>
</dbReference>
<dbReference type="Gene3D" id="3.40.50.1000">
    <property type="entry name" value="HAD superfamily/HAD-like"/>
    <property type="match status" value="1"/>
</dbReference>